<evidence type="ECO:0000313" key="1">
    <source>
        <dbReference type="EMBL" id="ORJ21409.1"/>
    </source>
</evidence>
<evidence type="ECO:0000313" key="2">
    <source>
        <dbReference type="Proteomes" id="UP000192722"/>
    </source>
</evidence>
<gene>
    <name evidence="1" type="ORF">BS639_10205</name>
</gene>
<dbReference type="EMBL" id="MRWD01000020">
    <property type="protein sequence ID" value="ORJ21409.1"/>
    <property type="molecule type" value="Genomic_DNA"/>
</dbReference>
<dbReference type="Proteomes" id="UP000192722">
    <property type="component" value="Unassembled WGS sequence"/>
</dbReference>
<name>A0ABX3U2B3_9GAMM</name>
<protein>
    <submittedName>
        <fullName evidence="1">Uncharacterized protein</fullName>
    </submittedName>
</protein>
<reference evidence="1 2" key="1">
    <citation type="journal article" date="2017" name="Int. J. Syst. Evol. Microbiol.">
        <title>Rouxiella badensis sp. nov. and Rouxiella silvae sp. nov. isolated from peat bog soil in Germany and emendation of the genus description.</title>
        <authorList>
            <person name="Le Fleche-Mateos A."/>
            <person name="Kugler J.H."/>
            <person name="Hansen S.H."/>
            <person name="Syldatk C."/>
            <person name="Hausmann R."/>
            <person name="Lomprez F."/>
            <person name="Vandenbogaert M."/>
            <person name="Manuguerra J.C."/>
            <person name="Grimont P.A."/>
        </authorList>
    </citation>
    <scope>NUCLEOTIDE SEQUENCE [LARGE SCALE GENOMIC DNA]</scope>
    <source>
        <strain evidence="1 2">213</strain>
    </source>
</reference>
<keyword evidence="2" id="KW-1185">Reference proteome</keyword>
<sequence>MPLPFLSAASPIAKIKPAVFPPFSVFYSLCLTSLADDKFGLCIQLACILLHLVERYLIYKRILARCIVLTHFDE</sequence>
<accession>A0ABX3U2B3</accession>
<comment type="caution">
    <text evidence="1">The sequence shown here is derived from an EMBL/GenBank/DDBJ whole genome shotgun (WGS) entry which is preliminary data.</text>
</comment>
<organism evidence="1 2">
    <name type="scientific">Rouxiella silvae</name>
    <dbReference type="NCBI Taxonomy" id="1646373"/>
    <lineage>
        <taxon>Bacteria</taxon>
        <taxon>Pseudomonadati</taxon>
        <taxon>Pseudomonadota</taxon>
        <taxon>Gammaproteobacteria</taxon>
        <taxon>Enterobacterales</taxon>
        <taxon>Yersiniaceae</taxon>
        <taxon>Rouxiella</taxon>
    </lineage>
</organism>
<proteinExistence type="predicted"/>